<feature type="binding site" evidence="7">
    <location>
        <position position="20"/>
    </location>
    <ligand>
        <name>phosphoenolpyruvate</name>
        <dbReference type="ChEBI" id="CHEBI:58702"/>
    </ligand>
</feature>
<dbReference type="AlphaFoldDB" id="A0A031LQE6"/>
<sequence>MKVKVHPSLIEGKIKAPPSKSIGIRLIFLSLLTKVNIKIENPSDDIKVALEAVNAIKQGRDYIYLGGSATALRMLIPIVSALGKKVTLDGDETLRRRPLVTIFKALKGVKFSSTSLPLTLEGKLEKEIEIDGWESSQYISGLIYAYHILGGGMIKINPPLSSTSYIRMTIDVFNKLGSDVKMEDNIIYVNPGNLEQYNGYVPGDFALASFYAIASLLTGGKLEITGLYEPPNYFGDHSIVKILSKMNAKSFYSGSWIIESSPIYYPVTVDVNDAPDLAPSIATIASIAKGVSELKGVERLRIKESDRISTIISTLKSFNICASYKESIIVHGGKPQFASIVCPKDHRIAMMGGDLSLLSGGEIEKAECVNKSNPKFWEDLIMLGGKINIA</sequence>
<gene>
    <name evidence="7" type="primary">aroA</name>
    <name evidence="9" type="ORF">CM19_06280</name>
</gene>
<dbReference type="GO" id="GO:0008652">
    <property type="term" value="P:amino acid biosynthetic process"/>
    <property type="evidence" value="ECO:0007669"/>
    <property type="project" value="UniProtKB-KW"/>
</dbReference>
<feature type="binding site" evidence="7">
    <location>
        <position position="137"/>
    </location>
    <ligand>
        <name>phosphoenolpyruvate</name>
        <dbReference type="ChEBI" id="CHEBI:58702"/>
    </ligand>
</feature>
<dbReference type="EMBL" id="JFZT01000039">
    <property type="protein sequence ID" value="EZQ06965.1"/>
    <property type="molecule type" value="Genomic_DNA"/>
</dbReference>
<feature type="binding site" evidence="7">
    <location>
        <position position="21"/>
    </location>
    <ligand>
        <name>3-phosphoshikimate</name>
        <dbReference type="ChEBI" id="CHEBI:145989"/>
    </ligand>
</feature>
<evidence type="ECO:0000256" key="4">
    <source>
        <dbReference type="ARBA" id="ARBA00022679"/>
    </source>
</evidence>
<evidence type="ECO:0000256" key="6">
    <source>
        <dbReference type="ARBA" id="ARBA00044633"/>
    </source>
</evidence>
<feature type="binding site" evidence="7">
    <location>
        <position position="162"/>
    </location>
    <ligand>
        <name>3-phosphoshikimate</name>
        <dbReference type="ChEBI" id="CHEBI:145989"/>
    </ligand>
</feature>
<dbReference type="UniPathway" id="UPA00053">
    <property type="reaction ID" value="UER00089"/>
</dbReference>
<dbReference type="EC" id="2.5.1.19" evidence="7"/>
<keyword evidence="4 7" id="KW-0808">Transferase</keyword>
<feature type="binding site" evidence="7">
    <location>
        <position position="303"/>
    </location>
    <ligand>
        <name>3-phosphoshikimate</name>
        <dbReference type="ChEBI" id="CHEBI:145989"/>
    </ligand>
</feature>
<evidence type="ECO:0000256" key="3">
    <source>
        <dbReference type="ARBA" id="ARBA00022605"/>
    </source>
</evidence>
<dbReference type="InterPro" id="IPR036968">
    <property type="entry name" value="Enolpyruvate_Tfrase_sf"/>
</dbReference>
<dbReference type="Gene3D" id="3.65.10.10">
    <property type="entry name" value="Enolpyruvate transferase domain"/>
    <property type="match status" value="2"/>
</dbReference>
<comment type="subunit">
    <text evidence="7">Monomer.</text>
</comment>
<feature type="active site" description="Proton acceptor" evidence="7">
    <location>
        <position position="276"/>
    </location>
</feature>
<protein>
    <recommendedName>
        <fullName evidence="7">3-phosphoshikimate 1-carboxyvinyltransferase</fullName>
        <ecNumber evidence="7">2.5.1.19</ecNumber>
    </recommendedName>
    <alternativeName>
        <fullName evidence="7">5-enolpyruvylshikimate-3-phosphate synthase</fullName>
        <shortName evidence="7">EPSP synthase</shortName>
        <shortName evidence="7">EPSPS</shortName>
    </alternativeName>
</protein>
<evidence type="ECO:0000313" key="9">
    <source>
        <dbReference type="EMBL" id="EZQ06965.1"/>
    </source>
</evidence>
<feature type="binding site" evidence="7">
    <location>
        <position position="20"/>
    </location>
    <ligand>
        <name>3-phosphoshikimate</name>
        <dbReference type="ChEBI" id="CHEBI:145989"/>
    </ligand>
</feature>
<dbReference type="GO" id="GO:0009073">
    <property type="term" value="P:aromatic amino acid family biosynthetic process"/>
    <property type="evidence" value="ECO:0007669"/>
    <property type="project" value="UniProtKB-KW"/>
</dbReference>
<comment type="catalytic activity">
    <reaction evidence="6">
        <text>3-phosphoshikimate + phosphoenolpyruvate = 5-O-(1-carboxyvinyl)-3-phosphoshikimate + phosphate</text>
        <dbReference type="Rhea" id="RHEA:21256"/>
        <dbReference type="ChEBI" id="CHEBI:43474"/>
        <dbReference type="ChEBI" id="CHEBI:57701"/>
        <dbReference type="ChEBI" id="CHEBI:58702"/>
        <dbReference type="ChEBI" id="CHEBI:145989"/>
        <dbReference type="EC" id="2.5.1.19"/>
    </reaction>
    <physiologicalReaction direction="left-to-right" evidence="6">
        <dbReference type="Rhea" id="RHEA:21257"/>
    </physiologicalReaction>
</comment>
<dbReference type="InterPro" id="IPR001986">
    <property type="entry name" value="Enolpyruvate_Tfrase_dom"/>
</dbReference>
<dbReference type="GO" id="GO:0005737">
    <property type="term" value="C:cytoplasm"/>
    <property type="evidence" value="ECO:0007669"/>
    <property type="project" value="UniProtKB-SubCell"/>
</dbReference>
<dbReference type="PANTHER" id="PTHR21090">
    <property type="entry name" value="AROM/DEHYDROQUINATE SYNTHASE"/>
    <property type="match status" value="1"/>
</dbReference>
<name>A0A031LQE6_9CREN</name>
<dbReference type="InterPro" id="IPR023193">
    <property type="entry name" value="EPSP_synthase_CS"/>
</dbReference>
<comment type="pathway">
    <text evidence="1">Metabolic intermediate biosynthesis; chorismate biosynthesis; chorismate from D-erythrose 4-phosphate and phosphoenolpyruvate: step 6/7.</text>
</comment>
<dbReference type="InterPro" id="IPR013792">
    <property type="entry name" value="RNA3'P_cycl/enolpyr_Trfase_a/b"/>
</dbReference>
<dbReference type="Pfam" id="PF00275">
    <property type="entry name" value="EPSP_synthase"/>
    <property type="match status" value="1"/>
</dbReference>
<evidence type="ECO:0000313" key="10">
    <source>
        <dbReference type="Proteomes" id="UP000024332"/>
    </source>
</evidence>
<comment type="subcellular location">
    <subcellularLocation>
        <location evidence="7">Cytoplasm</location>
    </subcellularLocation>
</comment>
<organism evidence="9 10">
    <name type="scientific">Candidatus Acidianus copahuensis</name>
    <dbReference type="NCBI Taxonomy" id="1160895"/>
    <lineage>
        <taxon>Archaea</taxon>
        <taxon>Thermoproteota</taxon>
        <taxon>Thermoprotei</taxon>
        <taxon>Sulfolobales</taxon>
        <taxon>Sulfolobaceae</taxon>
        <taxon>Acidianus</taxon>
    </lineage>
</organism>
<feature type="binding site" evidence="7">
    <location>
        <position position="276"/>
    </location>
    <ligand>
        <name>3-phosphoshikimate</name>
        <dbReference type="ChEBI" id="CHEBI:145989"/>
    </ligand>
</feature>
<reference evidence="9 10" key="1">
    <citation type="submission" date="2014-03" db="EMBL/GenBank/DDBJ databases">
        <title>Draft genome sequence of the novel thermoacidophilic archaea Acidianus copahuensis ALE1 strain, isolated from Copahue volcanic area in Neuquen Argentina.</title>
        <authorList>
            <person name="Urbieta M.S."/>
            <person name="Rascovan N."/>
            <person name="Castro C."/>
            <person name="Revale S."/>
            <person name="Giaveno M.A."/>
            <person name="Vazquez M.P."/>
            <person name="Donati E.R."/>
        </authorList>
    </citation>
    <scope>NUCLEOTIDE SEQUENCE [LARGE SCALE GENOMIC DNA]</scope>
    <source>
        <strain evidence="9 10">ALE1</strain>
    </source>
</reference>
<dbReference type="GO" id="GO:0009423">
    <property type="term" value="P:chorismate biosynthetic process"/>
    <property type="evidence" value="ECO:0007669"/>
    <property type="project" value="UniProtKB-UniRule"/>
</dbReference>
<feature type="binding site" evidence="7">
    <location>
        <position position="307"/>
    </location>
    <ligand>
        <name>phosphoenolpyruvate</name>
        <dbReference type="ChEBI" id="CHEBI:58702"/>
    </ligand>
</feature>
<dbReference type="GO" id="GO:0003866">
    <property type="term" value="F:3-phosphoshikimate 1-carboxyvinyltransferase activity"/>
    <property type="evidence" value="ECO:0007669"/>
    <property type="project" value="UniProtKB-UniRule"/>
</dbReference>
<proteinExistence type="inferred from homology"/>
<feature type="binding site" evidence="7">
    <location>
        <position position="97"/>
    </location>
    <ligand>
        <name>phosphoenolpyruvate</name>
        <dbReference type="ChEBI" id="CHEBI:58702"/>
    </ligand>
</feature>
<feature type="binding site" evidence="7">
    <location>
        <position position="347"/>
    </location>
    <ligand>
        <name>phosphoenolpyruvate</name>
        <dbReference type="ChEBI" id="CHEBI:58702"/>
    </ligand>
</feature>
<comment type="similarity">
    <text evidence="2 7">Belongs to the EPSP synthase family.</text>
</comment>
<dbReference type="HAMAP" id="MF_00210">
    <property type="entry name" value="EPSP_synth"/>
    <property type="match status" value="1"/>
</dbReference>
<comment type="caution">
    <text evidence="7">Lacks conserved residue(s) required for the propagation of feature annotation.</text>
</comment>
<dbReference type="SUPFAM" id="SSF55205">
    <property type="entry name" value="EPT/RTPC-like"/>
    <property type="match status" value="1"/>
</dbReference>
<comment type="caution">
    <text evidence="9">The sequence shown here is derived from an EMBL/GenBank/DDBJ whole genome shotgun (WGS) entry which is preliminary data.</text>
</comment>
<dbReference type="InterPro" id="IPR006264">
    <property type="entry name" value="EPSP_synthase"/>
</dbReference>
<evidence type="ECO:0000259" key="8">
    <source>
        <dbReference type="Pfam" id="PF00275"/>
    </source>
</evidence>
<evidence type="ECO:0000256" key="5">
    <source>
        <dbReference type="ARBA" id="ARBA00023141"/>
    </source>
</evidence>
<evidence type="ECO:0000256" key="7">
    <source>
        <dbReference type="HAMAP-Rule" id="MF_00210"/>
    </source>
</evidence>
<feature type="binding site" evidence="7">
    <location>
        <position position="137"/>
    </location>
    <ligand>
        <name>3-phosphoshikimate</name>
        <dbReference type="ChEBI" id="CHEBI:145989"/>
    </ligand>
</feature>
<dbReference type="Proteomes" id="UP000024332">
    <property type="component" value="Unassembled WGS sequence"/>
</dbReference>
<feature type="binding site" evidence="7">
    <location>
        <position position="371"/>
    </location>
    <ligand>
        <name>phosphoenolpyruvate</name>
        <dbReference type="ChEBI" id="CHEBI:58702"/>
    </ligand>
</feature>
<keyword evidence="10" id="KW-1185">Reference proteome</keyword>
<evidence type="ECO:0000256" key="2">
    <source>
        <dbReference type="ARBA" id="ARBA00009948"/>
    </source>
</evidence>
<feature type="binding site" evidence="7">
    <location>
        <position position="135"/>
    </location>
    <ligand>
        <name>3-phosphoshikimate</name>
        <dbReference type="ChEBI" id="CHEBI:145989"/>
    </ligand>
</feature>
<dbReference type="RefSeq" id="WP_048099488.1">
    <property type="nucleotide sequence ID" value="NZ_JFZT01000039.1"/>
</dbReference>
<comment type="function">
    <text evidence="7">Catalyzes the transfer of the enolpyruvyl moiety of phosphoenolpyruvate (PEP) to the 5-hydroxyl of shikimate-3-phosphate (S3P) to produce enolpyruvyl shikimate-3-phosphate and inorganic phosphate.</text>
</comment>
<feature type="domain" description="Enolpyruvate transferase" evidence="8">
    <location>
        <begin position="60"/>
        <end position="380"/>
    </location>
</feature>
<dbReference type="PANTHER" id="PTHR21090:SF5">
    <property type="entry name" value="PENTAFUNCTIONAL AROM POLYPEPTIDE"/>
    <property type="match status" value="1"/>
</dbReference>
<dbReference type="PIRSF" id="PIRSF000505">
    <property type="entry name" value="EPSPS"/>
    <property type="match status" value="1"/>
</dbReference>
<keyword evidence="7" id="KW-0963">Cytoplasm</keyword>
<keyword evidence="3 7" id="KW-0028">Amino-acid biosynthesis</keyword>
<dbReference type="PROSITE" id="PS00104">
    <property type="entry name" value="EPSP_SYNTHASE_1"/>
    <property type="match status" value="1"/>
</dbReference>
<keyword evidence="5 7" id="KW-0057">Aromatic amino acid biosynthesis</keyword>
<feature type="binding site" evidence="7">
    <location>
        <position position="25"/>
    </location>
    <ligand>
        <name>3-phosphoshikimate</name>
        <dbReference type="ChEBI" id="CHEBI:145989"/>
    </ligand>
</feature>
<evidence type="ECO:0000256" key="1">
    <source>
        <dbReference type="ARBA" id="ARBA00004811"/>
    </source>
</evidence>
<accession>A0A031LQE6</accession>
<dbReference type="OrthoDB" id="43788at2157"/>
<dbReference type="STRING" id="1160895.CM19_06280"/>
<feature type="binding site" evidence="7">
    <location>
        <position position="136"/>
    </location>
    <ligand>
        <name>3-phosphoshikimate</name>
        <dbReference type="ChEBI" id="CHEBI:145989"/>
    </ligand>
</feature>